<dbReference type="Proteomes" id="UP001357733">
    <property type="component" value="Unassembled WGS sequence"/>
</dbReference>
<dbReference type="InterPro" id="IPR023148">
    <property type="entry name" value="tRNA_m1G_MeTrfase_C_sf"/>
</dbReference>
<dbReference type="AlphaFoldDB" id="A0AAW9MYC7"/>
<dbReference type="PANTHER" id="PTHR46417:SF1">
    <property type="entry name" value="TRNA (GUANINE-N(1)-)-METHYLTRANSFERASE"/>
    <property type="match status" value="1"/>
</dbReference>
<gene>
    <name evidence="15 19" type="primary">trmD</name>
    <name evidence="19" type="ORF">VLK81_06420</name>
</gene>
<evidence type="ECO:0000256" key="15">
    <source>
        <dbReference type="HAMAP-Rule" id="MF_00605"/>
    </source>
</evidence>
<dbReference type="HAMAP" id="MF_00605">
    <property type="entry name" value="TrmD"/>
    <property type="match status" value="1"/>
</dbReference>
<dbReference type="EC" id="2.1.1.228" evidence="5 15"/>
<keyword evidence="20" id="KW-1185">Reference proteome</keyword>
<comment type="similarity">
    <text evidence="3 15 17">Belongs to the RNA methyltransferase TrmD family.</text>
</comment>
<comment type="caution">
    <text evidence="19">The sequence shown here is derived from an EMBL/GenBank/DDBJ whole genome shotgun (WGS) entry which is preliminary data.</text>
</comment>
<keyword evidence="9 15" id="KW-0808">Transferase</keyword>
<evidence type="ECO:0000256" key="11">
    <source>
        <dbReference type="ARBA" id="ARBA00022694"/>
    </source>
</evidence>
<dbReference type="SUPFAM" id="SSF75217">
    <property type="entry name" value="alpha/beta knot"/>
    <property type="match status" value="1"/>
</dbReference>
<feature type="binding site" evidence="15 16">
    <location>
        <position position="110"/>
    </location>
    <ligand>
        <name>S-adenosyl-L-methionine</name>
        <dbReference type="ChEBI" id="CHEBI:59789"/>
    </ligand>
</feature>
<name>A0AAW9MYC7_9FIRM</name>
<sequence>MIFNILTLFPELFIPLKEYGIIGKAIKEKIISLNLINIRDFSKDSHKKVDDEIYGGGPGMLMTCQPIVDSIRSVKNNKSKVIYLSPQGSKLNHNLLTNLSREEDLILLCGHYEGIDQRVIDLEVDMEISIGDFVVSGGEIPAMILVDSISRLVDGVVGNEKSVTEDSFYNGLLKYPVYTRPRVFEGLSVPDILLSGDHKKIEEYRKKESLRVTKEKKIRLNR</sequence>
<reference evidence="19 20" key="1">
    <citation type="submission" date="2024-01" db="EMBL/GenBank/DDBJ databases">
        <title>Complete genome sequence of Citroniella saccharovorans strain M6.X9, isolated from human fecal sample.</title>
        <authorList>
            <person name="Cheng G."/>
            <person name="Westerholm M."/>
            <person name="Schnurer A."/>
        </authorList>
    </citation>
    <scope>NUCLEOTIDE SEQUENCE [LARGE SCALE GENOMIC DNA]</scope>
    <source>
        <strain evidence="19 20">DSM 29873</strain>
    </source>
</reference>
<keyword evidence="11 15" id="KW-0819">tRNA processing</keyword>
<evidence type="ECO:0000256" key="13">
    <source>
        <dbReference type="ARBA" id="ARBA00033392"/>
    </source>
</evidence>
<evidence type="ECO:0000256" key="7">
    <source>
        <dbReference type="ARBA" id="ARBA00022490"/>
    </source>
</evidence>
<keyword evidence="10 15" id="KW-0949">S-adenosyl-L-methionine</keyword>
<dbReference type="EMBL" id="JAYKOT010000003">
    <property type="protein sequence ID" value="MEB3429647.1"/>
    <property type="molecule type" value="Genomic_DNA"/>
</dbReference>
<dbReference type="PIRSF" id="PIRSF000386">
    <property type="entry name" value="tRNA_mtase"/>
    <property type="match status" value="1"/>
</dbReference>
<evidence type="ECO:0000256" key="9">
    <source>
        <dbReference type="ARBA" id="ARBA00022679"/>
    </source>
</evidence>
<evidence type="ECO:0000256" key="2">
    <source>
        <dbReference type="ARBA" id="ARBA00004496"/>
    </source>
</evidence>
<evidence type="ECO:0000256" key="17">
    <source>
        <dbReference type="RuleBase" id="RU003464"/>
    </source>
</evidence>
<evidence type="ECO:0000256" key="16">
    <source>
        <dbReference type="PIRSR" id="PIRSR000386-1"/>
    </source>
</evidence>
<evidence type="ECO:0000256" key="12">
    <source>
        <dbReference type="ARBA" id="ARBA00029736"/>
    </source>
</evidence>
<evidence type="ECO:0000256" key="3">
    <source>
        <dbReference type="ARBA" id="ARBA00007630"/>
    </source>
</evidence>
<dbReference type="GO" id="GO:0002939">
    <property type="term" value="P:tRNA N1-guanine methylation"/>
    <property type="evidence" value="ECO:0007669"/>
    <property type="project" value="TreeGrafter"/>
</dbReference>
<dbReference type="InterPro" id="IPR029028">
    <property type="entry name" value="Alpha/beta_knot_MTases"/>
</dbReference>
<comment type="subcellular location">
    <subcellularLocation>
        <location evidence="2 15 17">Cytoplasm</location>
    </subcellularLocation>
</comment>
<accession>A0AAW9MYC7</accession>
<organism evidence="19 20">
    <name type="scientific">Citroniella saccharovorans</name>
    <dbReference type="NCBI Taxonomy" id="2053367"/>
    <lineage>
        <taxon>Bacteria</taxon>
        <taxon>Bacillati</taxon>
        <taxon>Bacillota</taxon>
        <taxon>Tissierellia</taxon>
        <taxon>Tissierellales</taxon>
        <taxon>Peptoniphilaceae</taxon>
        <taxon>Citroniella</taxon>
    </lineage>
</organism>
<evidence type="ECO:0000313" key="19">
    <source>
        <dbReference type="EMBL" id="MEB3429647.1"/>
    </source>
</evidence>
<evidence type="ECO:0000256" key="5">
    <source>
        <dbReference type="ARBA" id="ARBA00012807"/>
    </source>
</evidence>
<proteinExistence type="inferred from homology"/>
<protein>
    <recommendedName>
        <fullName evidence="6 15">tRNA (guanine-N(1)-)-methyltransferase</fullName>
        <ecNumber evidence="5 15">2.1.1.228</ecNumber>
    </recommendedName>
    <alternativeName>
        <fullName evidence="12 15">M1G-methyltransferase</fullName>
    </alternativeName>
    <alternativeName>
        <fullName evidence="13 15">tRNA [GM37] methyltransferase</fullName>
    </alternativeName>
</protein>
<dbReference type="GO" id="GO:0052906">
    <property type="term" value="F:tRNA (guanine(37)-N1)-methyltransferase activity"/>
    <property type="evidence" value="ECO:0007669"/>
    <property type="project" value="UniProtKB-UniRule"/>
</dbReference>
<dbReference type="Gene3D" id="3.40.1280.10">
    <property type="match status" value="1"/>
</dbReference>
<feature type="domain" description="tRNA methyltransferase TRMD/TRM10-type" evidence="18">
    <location>
        <begin position="1"/>
        <end position="220"/>
    </location>
</feature>
<feature type="binding site" evidence="15 16">
    <location>
        <begin position="130"/>
        <end position="135"/>
    </location>
    <ligand>
        <name>S-adenosyl-L-methionine</name>
        <dbReference type="ChEBI" id="CHEBI:59789"/>
    </ligand>
</feature>
<dbReference type="PANTHER" id="PTHR46417">
    <property type="entry name" value="TRNA (GUANINE-N(1)-)-METHYLTRANSFERASE"/>
    <property type="match status" value="1"/>
</dbReference>
<dbReference type="Gene3D" id="1.10.1270.20">
    <property type="entry name" value="tRNA(m1g37)methyltransferase, domain 2"/>
    <property type="match status" value="1"/>
</dbReference>
<comment type="function">
    <text evidence="1 15 17">Specifically methylates guanosine-37 in various tRNAs.</text>
</comment>
<dbReference type="NCBIfam" id="TIGR00088">
    <property type="entry name" value="trmD"/>
    <property type="match status" value="1"/>
</dbReference>
<evidence type="ECO:0000256" key="1">
    <source>
        <dbReference type="ARBA" id="ARBA00002634"/>
    </source>
</evidence>
<dbReference type="RefSeq" id="WP_324619825.1">
    <property type="nucleotide sequence ID" value="NZ_JAYKOT010000003.1"/>
</dbReference>
<evidence type="ECO:0000259" key="18">
    <source>
        <dbReference type="Pfam" id="PF01746"/>
    </source>
</evidence>
<dbReference type="CDD" id="cd18080">
    <property type="entry name" value="TrmD-like"/>
    <property type="match status" value="1"/>
</dbReference>
<evidence type="ECO:0000256" key="4">
    <source>
        <dbReference type="ARBA" id="ARBA00011738"/>
    </source>
</evidence>
<evidence type="ECO:0000256" key="8">
    <source>
        <dbReference type="ARBA" id="ARBA00022603"/>
    </source>
</evidence>
<comment type="catalytic activity">
    <reaction evidence="14 15 17">
        <text>guanosine(37) in tRNA + S-adenosyl-L-methionine = N(1)-methylguanosine(37) in tRNA + S-adenosyl-L-homocysteine + H(+)</text>
        <dbReference type="Rhea" id="RHEA:36899"/>
        <dbReference type="Rhea" id="RHEA-COMP:10145"/>
        <dbReference type="Rhea" id="RHEA-COMP:10147"/>
        <dbReference type="ChEBI" id="CHEBI:15378"/>
        <dbReference type="ChEBI" id="CHEBI:57856"/>
        <dbReference type="ChEBI" id="CHEBI:59789"/>
        <dbReference type="ChEBI" id="CHEBI:73542"/>
        <dbReference type="ChEBI" id="CHEBI:74269"/>
        <dbReference type="EC" id="2.1.1.228"/>
    </reaction>
</comment>
<dbReference type="InterPro" id="IPR016009">
    <property type="entry name" value="tRNA_MeTrfase_TRMD/TRM10"/>
</dbReference>
<comment type="subunit">
    <text evidence="4 15 17">Homodimer.</text>
</comment>
<dbReference type="NCBIfam" id="NF000648">
    <property type="entry name" value="PRK00026.1"/>
    <property type="match status" value="1"/>
</dbReference>
<dbReference type="FunFam" id="3.40.1280.10:FF:000001">
    <property type="entry name" value="tRNA (guanine-N(1)-)-methyltransferase"/>
    <property type="match status" value="1"/>
</dbReference>
<evidence type="ECO:0000313" key="20">
    <source>
        <dbReference type="Proteomes" id="UP001357733"/>
    </source>
</evidence>
<keyword evidence="8 15" id="KW-0489">Methyltransferase</keyword>
<keyword evidence="7 15" id="KW-0963">Cytoplasm</keyword>
<dbReference type="InterPro" id="IPR029026">
    <property type="entry name" value="tRNA_m1G_MTases_N"/>
</dbReference>
<evidence type="ECO:0000256" key="14">
    <source>
        <dbReference type="ARBA" id="ARBA00047783"/>
    </source>
</evidence>
<dbReference type="Pfam" id="PF01746">
    <property type="entry name" value="tRNA_m1G_MT"/>
    <property type="match status" value="1"/>
</dbReference>
<dbReference type="InterPro" id="IPR002649">
    <property type="entry name" value="tRNA_m1G_MeTrfase_TrmD"/>
</dbReference>
<evidence type="ECO:0000256" key="10">
    <source>
        <dbReference type="ARBA" id="ARBA00022691"/>
    </source>
</evidence>
<evidence type="ECO:0000256" key="6">
    <source>
        <dbReference type="ARBA" id="ARBA00014679"/>
    </source>
</evidence>
<dbReference type="GO" id="GO:0005829">
    <property type="term" value="C:cytosol"/>
    <property type="evidence" value="ECO:0007669"/>
    <property type="project" value="TreeGrafter"/>
</dbReference>